<dbReference type="AlphaFoldDB" id="A0A2T5C0S4"/>
<accession>A0A2T5C0S4</accession>
<dbReference type="SUPFAM" id="SSF49464">
    <property type="entry name" value="Carboxypeptidase regulatory domain-like"/>
    <property type="match status" value="1"/>
</dbReference>
<protein>
    <recommendedName>
        <fullName evidence="4">Carboxypeptidase family protein</fullName>
    </recommendedName>
</protein>
<keyword evidence="3" id="KW-1185">Reference proteome</keyword>
<dbReference type="Proteomes" id="UP000243525">
    <property type="component" value="Unassembled WGS sequence"/>
</dbReference>
<gene>
    <name evidence="2" type="ORF">C8N47_11055</name>
</gene>
<sequence length="338" mass="38286">MKKNLSGLIMLLLLTLHVAGQKTMTYEAKDSGLAVPRVNNDEAVVIISSPDLYELSFESTMDKAVNHYNTVNESSYNYYFLKFTAGDLYRGRKLEIKVDGYDKTVIPIPLKAKEVLSFYVYDPDGMVGVGCYFQNRNEGNDFFEKAMYVEAKEKYKLALECTDKPEENDVAKRIEDADMCTFLRRKADNAFSATNYEEAEEYYKEVLSINANDEYCTTRVADCEEAFANISRKVYGVVVNRDHEPLAKVEIKGAVPGAKKNKYVGEKSIGFTDENGQYAILLKQQYDVIEFSTPLYKKVYMEIPRDSVNRVDISMKPANAIQGISIGNAILNTLNEEN</sequence>
<dbReference type="SUPFAM" id="SSF48452">
    <property type="entry name" value="TPR-like"/>
    <property type="match status" value="1"/>
</dbReference>
<evidence type="ECO:0000313" key="3">
    <source>
        <dbReference type="Proteomes" id="UP000243525"/>
    </source>
</evidence>
<feature type="chain" id="PRO_5015480586" description="Carboxypeptidase family protein" evidence="1">
    <location>
        <begin position="21"/>
        <end position="338"/>
    </location>
</feature>
<organism evidence="2 3">
    <name type="scientific">Mangrovibacterium marinum</name>
    <dbReference type="NCBI Taxonomy" id="1639118"/>
    <lineage>
        <taxon>Bacteria</taxon>
        <taxon>Pseudomonadati</taxon>
        <taxon>Bacteroidota</taxon>
        <taxon>Bacteroidia</taxon>
        <taxon>Marinilabiliales</taxon>
        <taxon>Prolixibacteraceae</taxon>
        <taxon>Mangrovibacterium</taxon>
    </lineage>
</organism>
<reference evidence="2 3" key="1">
    <citation type="submission" date="2018-04" db="EMBL/GenBank/DDBJ databases">
        <title>Genomic Encyclopedia of Archaeal and Bacterial Type Strains, Phase II (KMG-II): from individual species to whole genera.</title>
        <authorList>
            <person name="Goeker M."/>
        </authorList>
    </citation>
    <scope>NUCLEOTIDE SEQUENCE [LARGE SCALE GENOMIC DNA]</scope>
    <source>
        <strain evidence="2 3">DSM 28823</strain>
    </source>
</reference>
<dbReference type="Gene3D" id="1.25.40.10">
    <property type="entry name" value="Tetratricopeptide repeat domain"/>
    <property type="match status" value="1"/>
</dbReference>
<dbReference type="InterPro" id="IPR008969">
    <property type="entry name" value="CarboxyPept-like_regulatory"/>
</dbReference>
<dbReference type="EMBL" id="QAAD01000010">
    <property type="protein sequence ID" value="PTN08169.1"/>
    <property type="molecule type" value="Genomic_DNA"/>
</dbReference>
<keyword evidence="1" id="KW-0732">Signal</keyword>
<evidence type="ECO:0000313" key="2">
    <source>
        <dbReference type="EMBL" id="PTN08169.1"/>
    </source>
</evidence>
<evidence type="ECO:0000256" key="1">
    <source>
        <dbReference type="SAM" id="SignalP"/>
    </source>
</evidence>
<evidence type="ECO:0008006" key="4">
    <source>
        <dbReference type="Google" id="ProtNLM"/>
    </source>
</evidence>
<feature type="signal peptide" evidence="1">
    <location>
        <begin position="1"/>
        <end position="20"/>
    </location>
</feature>
<dbReference type="InterPro" id="IPR011990">
    <property type="entry name" value="TPR-like_helical_dom_sf"/>
</dbReference>
<proteinExistence type="predicted"/>
<name>A0A2T5C0S4_9BACT</name>
<comment type="caution">
    <text evidence="2">The sequence shown here is derived from an EMBL/GenBank/DDBJ whole genome shotgun (WGS) entry which is preliminary data.</text>
</comment>